<evidence type="ECO:0000256" key="8">
    <source>
        <dbReference type="SAM" id="Phobius"/>
    </source>
</evidence>
<dbReference type="AlphaFoldDB" id="A0A3L9LUF7"/>
<evidence type="ECO:0000256" key="4">
    <source>
        <dbReference type="ARBA" id="ARBA00022989"/>
    </source>
</evidence>
<dbReference type="KEGG" id="ccin:107265050"/>
<feature type="transmembrane region" description="Helical" evidence="8">
    <location>
        <begin position="423"/>
        <end position="441"/>
    </location>
</feature>
<keyword evidence="2" id="KW-1003">Cell membrane</keyword>
<dbReference type="RefSeq" id="XP_015589517.1">
    <property type="nucleotide sequence ID" value="XM_015734031.2"/>
</dbReference>
<dbReference type="RefSeq" id="XP_024947807.1">
    <property type="nucleotide sequence ID" value="XM_025092039.1"/>
</dbReference>
<proteinExistence type="predicted"/>
<dbReference type="GeneID" id="107265050"/>
<feature type="chain" id="PRO_5044595024" evidence="9">
    <location>
        <begin position="20"/>
        <end position="836"/>
    </location>
</feature>
<organism evidence="10 19">
    <name type="scientific">Cephus cinctus</name>
    <name type="common">Wheat stem sawfly</name>
    <dbReference type="NCBI Taxonomy" id="211228"/>
    <lineage>
        <taxon>Eukaryota</taxon>
        <taxon>Metazoa</taxon>
        <taxon>Ecdysozoa</taxon>
        <taxon>Arthropoda</taxon>
        <taxon>Hexapoda</taxon>
        <taxon>Insecta</taxon>
        <taxon>Pterygota</taxon>
        <taxon>Neoptera</taxon>
        <taxon>Endopterygota</taxon>
        <taxon>Hymenoptera</taxon>
        <taxon>Cephoidea</taxon>
        <taxon>Cephidae</taxon>
        <taxon>Cephus</taxon>
    </lineage>
</organism>
<evidence type="ECO:0000313" key="15">
    <source>
        <dbReference type="RefSeq" id="XP_024947781.1"/>
    </source>
</evidence>
<sequence length="836" mass="96878">MGKLTNVWIFVLFVSHVKGEPFYGVYYKEHVRDPELGKEMLRNLARILHRVKNSAEFDPLKLSVCSLTGGYEIADSITKYLGRLNLTTYQADIDNLSRTSAILKYVGVTWIIVVDNFQILYRYVESKNYLWDPASKFIIVFVGYESESLPKLIFDSLWRKYKACKVLVTLAQENFRCLYKYSPFVFYHEEYGTVEKVYLDASEVPEGLLEGSQEETMKDIGEYSKIFKIENQPGKLIEESILKFSLFDRDTCTNIYTVENGTDNLEDGFKNWTCQAGNKNVKVWKDPLRIFEDFTDLNNYPLNVAVFNSLMMNISTEKNGKYVFSGMDAEALRSLKKYMNSQFRIKVIPSNSSRNDPFLEGLHRIENGNIDISITGYFMKNYQDMNHYKYTVAVFEDKLCLLAPSSGPVPKYAMPFTPFSRPLWYLLLAYNVIVAVLWHLVKHYGGEVNQENHDDPLNPRCHWHMPRISRGKIILSKLRNAFKNCQSERIRENYNGMHLLTSYRNNPERRAWKRDPLHKIQTGSHVFPQIEEDELDRVAGKDKFVKQPVTPNFSTNFKTHVAAEKLQDKRHQTEPPDIHACLKIFVDIYINIFYPLEGGKSSAQRFFLCNVLLLSIVVVGLYQSCLVSTLSKPMMRRELHTLADVAETDLTIVTKYDNLLASTFSEDSPVSNILRKKMKTLPSNIHSKDYVAFSRKAISLTRLATLKLEDLTSYYDQEGNKLIHVVEEYPSHYMLAYVVGIVSPYLDRIDALLLRMIQAGLFNQWCENMIYPIKMKENRINGKRNTKDIKLTLSHYSLTFLVLLIGLFGCTLVFLTELYIARNWKRSSVKVFHGRN</sequence>
<dbReference type="PANTHER" id="PTHR42643:SF38">
    <property type="entry name" value="IONOTROPIC RECEPTOR 100A"/>
    <property type="match status" value="1"/>
</dbReference>
<dbReference type="RefSeq" id="XP_024947789.1">
    <property type="nucleotide sequence ID" value="XM_025092021.1"/>
</dbReference>
<dbReference type="Proteomes" id="UP000694920">
    <property type="component" value="Unplaced"/>
</dbReference>
<dbReference type="InterPro" id="IPR052192">
    <property type="entry name" value="Insect_Ionotropic_Sensory_Rcpt"/>
</dbReference>
<keyword evidence="10" id="KW-1185">Reference proteome</keyword>
<dbReference type="RefSeq" id="XP_015589536.1">
    <property type="nucleotide sequence ID" value="XM_015734050.2"/>
</dbReference>
<dbReference type="RefSeq" id="XP_015589527.1">
    <property type="nucleotide sequence ID" value="XM_015734041.2"/>
</dbReference>
<keyword evidence="7" id="KW-0325">Glycoprotein</keyword>
<dbReference type="OrthoDB" id="8195814at2759"/>
<dbReference type="GO" id="GO:0005886">
    <property type="term" value="C:plasma membrane"/>
    <property type="evidence" value="ECO:0007669"/>
    <property type="project" value="UniProtKB-SubCell"/>
</dbReference>
<evidence type="ECO:0000256" key="6">
    <source>
        <dbReference type="ARBA" id="ARBA00023170"/>
    </source>
</evidence>
<keyword evidence="3 8" id="KW-0812">Transmembrane</keyword>
<evidence type="ECO:0000313" key="13">
    <source>
        <dbReference type="RefSeq" id="XP_015589536.1"/>
    </source>
</evidence>
<dbReference type="RefSeq" id="XP_024947781.1">
    <property type="nucleotide sequence ID" value="XM_025092013.1"/>
</dbReference>
<protein>
    <submittedName>
        <fullName evidence="11 12">Uncharacterized protein LOC107265050</fullName>
    </submittedName>
</protein>
<evidence type="ECO:0000313" key="20">
    <source>
        <dbReference type="RefSeq" id="XP_024947807.1"/>
    </source>
</evidence>
<dbReference type="RefSeq" id="XP_024947777.1">
    <property type="nucleotide sequence ID" value="XM_025092009.1"/>
</dbReference>
<keyword evidence="6" id="KW-0675">Receptor</keyword>
<evidence type="ECO:0000256" key="2">
    <source>
        <dbReference type="ARBA" id="ARBA00022475"/>
    </source>
</evidence>
<keyword evidence="5 8" id="KW-0472">Membrane</keyword>
<feature type="signal peptide" evidence="9">
    <location>
        <begin position="1"/>
        <end position="19"/>
    </location>
</feature>
<feature type="transmembrane region" description="Helical" evidence="8">
    <location>
        <begin position="606"/>
        <end position="624"/>
    </location>
</feature>
<dbReference type="RefSeq" id="XP_024947801.1">
    <property type="nucleotide sequence ID" value="XM_025092033.1"/>
</dbReference>
<evidence type="ECO:0000313" key="11">
    <source>
        <dbReference type="RefSeq" id="XP_015589517.1"/>
    </source>
</evidence>
<dbReference type="RefSeq" id="XP_024947794.1">
    <property type="nucleotide sequence ID" value="XM_025092026.1"/>
</dbReference>
<evidence type="ECO:0000313" key="14">
    <source>
        <dbReference type="RefSeq" id="XP_024947777.1"/>
    </source>
</evidence>
<accession>A0A3L9LUF7</accession>
<keyword evidence="9" id="KW-0732">Signal</keyword>
<reference evidence="11 12" key="1">
    <citation type="submission" date="2025-04" db="UniProtKB">
        <authorList>
            <consortium name="RefSeq"/>
        </authorList>
    </citation>
    <scope>IDENTIFICATION</scope>
</reference>
<evidence type="ECO:0000313" key="10">
    <source>
        <dbReference type="Proteomes" id="UP000694920"/>
    </source>
</evidence>
<dbReference type="SUPFAM" id="SSF53850">
    <property type="entry name" value="Periplasmic binding protein-like II"/>
    <property type="match status" value="1"/>
</dbReference>
<evidence type="ECO:0000313" key="19">
    <source>
        <dbReference type="RefSeq" id="XP_024947803.1"/>
    </source>
</evidence>
<dbReference type="RefSeq" id="XP_024947803.1">
    <property type="nucleotide sequence ID" value="XM_025092035.1"/>
</dbReference>
<evidence type="ECO:0000256" key="1">
    <source>
        <dbReference type="ARBA" id="ARBA00004651"/>
    </source>
</evidence>
<keyword evidence="4 8" id="KW-1133">Transmembrane helix</keyword>
<evidence type="ECO:0000256" key="5">
    <source>
        <dbReference type="ARBA" id="ARBA00023136"/>
    </source>
</evidence>
<evidence type="ECO:0000313" key="18">
    <source>
        <dbReference type="RefSeq" id="XP_024947801.1"/>
    </source>
</evidence>
<comment type="subcellular location">
    <subcellularLocation>
        <location evidence="1">Cell membrane</location>
        <topology evidence="1">Multi-pass membrane protein</topology>
    </subcellularLocation>
</comment>
<evidence type="ECO:0000256" key="9">
    <source>
        <dbReference type="SAM" id="SignalP"/>
    </source>
</evidence>
<name>A0A3L9LUF7_CEPCN</name>
<evidence type="ECO:0000256" key="3">
    <source>
        <dbReference type="ARBA" id="ARBA00022692"/>
    </source>
</evidence>
<evidence type="ECO:0000313" key="16">
    <source>
        <dbReference type="RefSeq" id="XP_024947789.1"/>
    </source>
</evidence>
<dbReference type="PANTHER" id="PTHR42643">
    <property type="entry name" value="IONOTROPIC RECEPTOR 20A-RELATED"/>
    <property type="match status" value="1"/>
</dbReference>
<evidence type="ECO:0000313" key="12">
    <source>
        <dbReference type="RefSeq" id="XP_015589527.1"/>
    </source>
</evidence>
<evidence type="ECO:0000313" key="17">
    <source>
        <dbReference type="RefSeq" id="XP_024947794.1"/>
    </source>
</evidence>
<feature type="transmembrane region" description="Helical" evidence="8">
    <location>
        <begin position="796"/>
        <end position="820"/>
    </location>
</feature>
<gene>
    <name evidence="11 12 13 14 15 16 17 18 19 20" type="primary">LOC107265050</name>
</gene>
<evidence type="ECO:0000256" key="7">
    <source>
        <dbReference type="ARBA" id="ARBA00023180"/>
    </source>
</evidence>